<accession>A0AAV1ND28</accession>
<feature type="region of interest" description="Disordered" evidence="1">
    <location>
        <begin position="203"/>
        <end position="245"/>
    </location>
</feature>
<evidence type="ECO:0000313" key="2">
    <source>
        <dbReference type="EMBL" id="CAK6956387.1"/>
    </source>
</evidence>
<dbReference type="AlphaFoldDB" id="A0AAV1ND28"/>
<dbReference type="EMBL" id="CAWUFR010000025">
    <property type="protein sequence ID" value="CAK6956387.1"/>
    <property type="molecule type" value="Genomic_DNA"/>
</dbReference>
<feature type="compositionally biased region" description="Basic and acidic residues" evidence="1">
    <location>
        <begin position="236"/>
        <end position="245"/>
    </location>
</feature>
<name>A0AAV1ND28_SCOSC</name>
<protein>
    <submittedName>
        <fullName evidence="2">Uncharacterized protein</fullName>
    </submittedName>
</protein>
<evidence type="ECO:0000313" key="3">
    <source>
        <dbReference type="Proteomes" id="UP001314229"/>
    </source>
</evidence>
<proteinExistence type="predicted"/>
<feature type="compositionally biased region" description="Basic and acidic residues" evidence="1">
    <location>
        <begin position="203"/>
        <end position="215"/>
    </location>
</feature>
<keyword evidence="3" id="KW-1185">Reference proteome</keyword>
<sequence length="245" mass="27606">MTENIPLIFGGLVNHQKRPIGEYLQLKAGPAVELPPPQDPFEVPEIRRRPPLQPPFNLSQPLIQPHRRLRHRSVQSVKVIDRHPWQKKTNLVPSEPDVVASVGLDHQNPMRPSTVYLSLFPAAPSPLLSVYVDYHRGGMECTSNTLRSQHIPETRSRYYFASHNSFVVEGFAAVLMDGRPLPASSERLNERGAVITRLPTLLPEERGRQKVEGGREGGGGQREQELDEEPATDNVLKWEKCQGKE</sequence>
<dbReference type="Proteomes" id="UP001314229">
    <property type="component" value="Unassembled WGS sequence"/>
</dbReference>
<gene>
    <name evidence="2" type="ORF">FSCOSCO3_A004394</name>
</gene>
<reference evidence="2 3" key="1">
    <citation type="submission" date="2024-01" db="EMBL/GenBank/DDBJ databases">
        <authorList>
            <person name="Alioto T."/>
            <person name="Alioto T."/>
            <person name="Gomez Garrido J."/>
        </authorList>
    </citation>
    <scope>NUCLEOTIDE SEQUENCE [LARGE SCALE GENOMIC DNA]</scope>
</reference>
<organism evidence="2 3">
    <name type="scientific">Scomber scombrus</name>
    <name type="common">Atlantic mackerel</name>
    <name type="synonym">Scomber vernalis</name>
    <dbReference type="NCBI Taxonomy" id="13677"/>
    <lineage>
        <taxon>Eukaryota</taxon>
        <taxon>Metazoa</taxon>
        <taxon>Chordata</taxon>
        <taxon>Craniata</taxon>
        <taxon>Vertebrata</taxon>
        <taxon>Euteleostomi</taxon>
        <taxon>Actinopterygii</taxon>
        <taxon>Neopterygii</taxon>
        <taxon>Teleostei</taxon>
        <taxon>Neoteleostei</taxon>
        <taxon>Acanthomorphata</taxon>
        <taxon>Pelagiaria</taxon>
        <taxon>Scombriformes</taxon>
        <taxon>Scombridae</taxon>
        <taxon>Scomber</taxon>
    </lineage>
</organism>
<comment type="caution">
    <text evidence="2">The sequence shown here is derived from an EMBL/GenBank/DDBJ whole genome shotgun (WGS) entry which is preliminary data.</text>
</comment>
<evidence type="ECO:0000256" key="1">
    <source>
        <dbReference type="SAM" id="MobiDB-lite"/>
    </source>
</evidence>